<dbReference type="CDD" id="cd02194">
    <property type="entry name" value="ThiL"/>
    <property type="match status" value="1"/>
</dbReference>
<dbReference type="GO" id="GO:0009030">
    <property type="term" value="F:thiamine-phosphate kinase activity"/>
    <property type="evidence" value="ECO:0007669"/>
    <property type="project" value="UniProtKB-UniRule"/>
</dbReference>
<dbReference type="Pfam" id="PF00586">
    <property type="entry name" value="AIRS"/>
    <property type="match status" value="1"/>
</dbReference>
<feature type="binding site" evidence="1">
    <location>
        <position position="247"/>
    </location>
    <ligand>
        <name>substrate</name>
    </ligand>
</feature>
<dbReference type="STRING" id="1609559.TQ32_07570"/>
<dbReference type="InterPro" id="IPR036676">
    <property type="entry name" value="PurM-like_C_sf"/>
</dbReference>
<dbReference type="HAMAP" id="MF_02128">
    <property type="entry name" value="TMP_kinase"/>
    <property type="match status" value="1"/>
</dbReference>
<keyword evidence="1" id="KW-0479">Metal-binding</keyword>
<dbReference type="GO" id="GO:0000287">
    <property type="term" value="F:magnesium ion binding"/>
    <property type="evidence" value="ECO:0007669"/>
    <property type="project" value="UniProtKB-UniRule"/>
</dbReference>
<comment type="function">
    <text evidence="1">Catalyzes the ATP-dependent phosphorylation of thiamine-monophosphate (TMP) to form thiamine-pyrophosphate (TPP), the active form of vitamin B1.</text>
</comment>
<comment type="catalytic activity">
    <reaction evidence="1">
        <text>thiamine phosphate + ATP = thiamine diphosphate + ADP</text>
        <dbReference type="Rhea" id="RHEA:15913"/>
        <dbReference type="ChEBI" id="CHEBI:30616"/>
        <dbReference type="ChEBI" id="CHEBI:37575"/>
        <dbReference type="ChEBI" id="CHEBI:58937"/>
        <dbReference type="ChEBI" id="CHEBI:456216"/>
        <dbReference type="EC" id="2.7.4.16"/>
    </reaction>
</comment>
<feature type="binding site" evidence="1">
    <location>
        <position position="137"/>
    </location>
    <ligand>
        <name>ATP</name>
        <dbReference type="ChEBI" id="CHEBI:30616"/>
    </ligand>
</feature>
<dbReference type="PANTHER" id="PTHR30270:SF3">
    <property type="entry name" value="THIAMINE-MONOPHOSPHATE KINASE"/>
    <property type="match status" value="1"/>
</dbReference>
<dbReference type="Proteomes" id="UP000070587">
    <property type="component" value="Chromosome"/>
</dbReference>
<evidence type="ECO:0000259" key="2">
    <source>
        <dbReference type="Pfam" id="PF00586"/>
    </source>
</evidence>
<evidence type="ECO:0000259" key="3">
    <source>
        <dbReference type="Pfam" id="PF02769"/>
    </source>
</evidence>
<dbReference type="PATRIC" id="fig|1609559.3.peg.1584"/>
<dbReference type="OrthoDB" id="45909at2157"/>
<comment type="miscellaneous">
    <text evidence="1">Reaction mechanism of ThiL seems to utilize a direct, inline transfer of the gamma-phosphate of ATP to TMP rather than a phosphorylated enzyme intermediate.</text>
</comment>
<feature type="binding site" evidence="1">
    <location>
        <position position="114"/>
    </location>
    <ligand>
        <name>Mg(2+)</name>
        <dbReference type="ChEBI" id="CHEBI:18420"/>
        <label>1</label>
    </ligand>
</feature>
<protein>
    <recommendedName>
        <fullName evidence="1">Thiamine-monophosphate kinase</fullName>
        <shortName evidence="1">TMP kinase</shortName>
        <shortName evidence="1">Thiamine-phosphate kinase</shortName>
        <ecNumber evidence="1">2.7.4.16</ecNumber>
    </recommendedName>
</protein>
<feature type="binding site" evidence="1">
    <location>
        <position position="38"/>
    </location>
    <ligand>
        <name>Mg(2+)</name>
        <dbReference type="ChEBI" id="CHEBI:18420"/>
        <label>2</label>
    </ligand>
</feature>
<comment type="caution">
    <text evidence="1">Lacks conserved residue(s) required for the propagation of feature annotation.</text>
</comment>
<sequence>MKESEIIRVFMSEIKDKILGDDAGYIKFNEDWILITTDMLVWRTDIPDFMKPEDAGRKVVTMNVSDIAAMGGEPKAFFFSLGVPKDIDENLLRRIAKGIREGSRRYKIRVISGDTNDVSEIVIDGGALGIGKRLLLRSNAKPGDVVCVTGELGRPLLALILWSKGEDIPREVLEKARDPQARVEEGKILSEVANATIDISDGLSKELWEISRASSVKIVIEEDALPIHPTVKELSHNPTEIALSSGEEFELIFTISPENIPDIPFDFTVIGKVEKGRGVYIKGKGEMPILGWEHFVGFGNAKR</sequence>
<organism evidence="4 5">
    <name type="scientific">Pyrococcus kukulkanii</name>
    <dbReference type="NCBI Taxonomy" id="1609559"/>
    <lineage>
        <taxon>Archaea</taxon>
        <taxon>Methanobacteriati</taxon>
        <taxon>Methanobacteriota</taxon>
        <taxon>Thermococci</taxon>
        <taxon>Thermococcales</taxon>
        <taxon>Thermococcaceae</taxon>
        <taxon>Pyrococcus</taxon>
    </lineage>
</organism>
<dbReference type="PIRSF" id="PIRSF005303">
    <property type="entry name" value="Thiam_monoph_kin"/>
    <property type="match status" value="1"/>
</dbReference>
<feature type="binding site" evidence="1">
    <location>
        <position position="66"/>
    </location>
    <ligand>
        <name>Mg(2+)</name>
        <dbReference type="ChEBI" id="CHEBI:18420"/>
        <label>4</label>
    </ligand>
</feature>
<feature type="binding site" evidence="1">
    <location>
        <position position="201"/>
    </location>
    <ligand>
        <name>Mg(2+)</name>
        <dbReference type="ChEBI" id="CHEBI:18420"/>
        <label>5</label>
    </ligand>
</feature>
<feature type="binding site" evidence="1">
    <location>
        <position position="45"/>
    </location>
    <ligand>
        <name>substrate</name>
    </ligand>
</feature>
<feature type="binding site" evidence="1">
    <location>
        <position position="22"/>
    </location>
    <ligand>
        <name>Mg(2+)</name>
        <dbReference type="ChEBI" id="CHEBI:18420"/>
        <label>3</label>
    </ligand>
</feature>
<dbReference type="GeneID" id="28491684"/>
<feature type="binding site" evidence="1">
    <location>
        <position position="198"/>
    </location>
    <ligand>
        <name>Mg(2+)</name>
        <dbReference type="ChEBI" id="CHEBI:18420"/>
        <label>3</label>
    </ligand>
</feature>
<dbReference type="InterPro" id="IPR016188">
    <property type="entry name" value="PurM-like_N"/>
</dbReference>
<keyword evidence="1 4" id="KW-0418">Kinase</keyword>
<evidence type="ECO:0000313" key="4">
    <source>
        <dbReference type="EMBL" id="AMM54351.1"/>
    </source>
</evidence>
<dbReference type="SUPFAM" id="SSF56042">
    <property type="entry name" value="PurM C-terminal domain-like"/>
    <property type="match status" value="1"/>
</dbReference>
<gene>
    <name evidence="1" type="primary">thiL</name>
    <name evidence="4" type="ORF">TQ32_07570</name>
</gene>
<dbReference type="InterPro" id="IPR036921">
    <property type="entry name" value="PurM-like_N_sf"/>
</dbReference>
<dbReference type="UniPathway" id="UPA00060">
    <property type="reaction ID" value="UER00142"/>
</dbReference>
<dbReference type="KEGG" id="pyc:TQ32_07570"/>
<feature type="domain" description="PurM-like C-terminal" evidence="3">
    <location>
        <begin position="141"/>
        <end position="281"/>
    </location>
</feature>
<dbReference type="InterPro" id="IPR010918">
    <property type="entry name" value="PurM-like_C_dom"/>
</dbReference>
<keyword evidence="1" id="KW-0784">Thiamine biosynthesis</keyword>
<reference evidence="4 5" key="2">
    <citation type="journal article" date="2016" name="Int. J. Syst. Evol. Microbiol.">
        <title>Pyrococcus kukulkanii sp. nov., a hyperthermophilic, piezophilic archaeon isolated from a deep-sea hydrothermal vent.</title>
        <authorList>
            <person name="Callac N."/>
            <person name="Oger P."/>
            <person name="Lesongeur F."/>
            <person name="Rattray J.E."/>
            <person name="Vannier P."/>
            <person name="Michoud G."/>
            <person name="Beauverger M."/>
            <person name="Gayet N."/>
            <person name="Rouxel O."/>
            <person name="Jebbar M."/>
            <person name="Godfroy A."/>
        </authorList>
    </citation>
    <scope>NUCLEOTIDE SEQUENCE [LARGE SCALE GENOMIC DNA]</scope>
    <source>
        <strain evidence="4 5">NCB100</strain>
    </source>
</reference>
<keyword evidence="1" id="KW-0460">Magnesium</keyword>
<feature type="binding site" evidence="1">
    <location>
        <position position="37"/>
    </location>
    <ligand>
        <name>Mg(2+)</name>
        <dbReference type="ChEBI" id="CHEBI:18420"/>
        <label>1</label>
    </ligand>
</feature>
<keyword evidence="1" id="KW-0547">Nucleotide-binding</keyword>
<dbReference type="RefSeq" id="WP_068323081.1">
    <property type="nucleotide sequence ID" value="NZ_CP010835.1"/>
</dbReference>
<feature type="binding site" evidence="1">
    <location>
        <position position="22"/>
    </location>
    <ligand>
        <name>Mg(2+)</name>
        <dbReference type="ChEBI" id="CHEBI:18420"/>
        <label>4</label>
    </ligand>
</feature>
<feature type="domain" description="PurM-like N-terminal" evidence="2">
    <location>
        <begin position="20"/>
        <end position="130"/>
    </location>
</feature>
<accession>A0A127BAI2</accession>
<name>A0A127BAI2_9EURY</name>
<dbReference type="Gene3D" id="3.30.1330.10">
    <property type="entry name" value="PurM-like, N-terminal domain"/>
    <property type="match status" value="1"/>
</dbReference>
<proteinExistence type="inferred from homology"/>
<dbReference type="NCBIfam" id="TIGR01379">
    <property type="entry name" value="thiL"/>
    <property type="match status" value="1"/>
</dbReference>
<dbReference type="SUPFAM" id="SSF55326">
    <property type="entry name" value="PurM N-terminal domain-like"/>
    <property type="match status" value="1"/>
</dbReference>
<feature type="binding site" evidence="1">
    <location>
        <begin position="113"/>
        <end position="114"/>
    </location>
    <ligand>
        <name>ATP</name>
        <dbReference type="ChEBI" id="CHEBI:30616"/>
    </ligand>
</feature>
<dbReference type="Gene3D" id="3.90.650.10">
    <property type="entry name" value="PurM-like C-terminal domain"/>
    <property type="match status" value="1"/>
</dbReference>
<dbReference type="EMBL" id="CP010835">
    <property type="protein sequence ID" value="AMM54351.1"/>
    <property type="molecule type" value="Genomic_DNA"/>
</dbReference>
<dbReference type="AlphaFoldDB" id="A0A127BAI2"/>
<feature type="binding site" evidence="1">
    <location>
        <position position="36"/>
    </location>
    <ligand>
        <name>Mg(2+)</name>
        <dbReference type="ChEBI" id="CHEBI:18420"/>
        <label>4</label>
    </ligand>
</feature>
<feature type="binding site" evidence="1">
    <location>
        <position position="38"/>
    </location>
    <ligand>
        <name>Mg(2+)</name>
        <dbReference type="ChEBI" id="CHEBI:18420"/>
        <label>1</label>
    </ligand>
</feature>
<keyword evidence="1" id="KW-0067">ATP-binding</keyword>
<dbReference type="InterPro" id="IPR006283">
    <property type="entry name" value="ThiL-like"/>
</dbReference>
<dbReference type="Pfam" id="PF02769">
    <property type="entry name" value="AIRS_C"/>
    <property type="match status" value="1"/>
</dbReference>
<evidence type="ECO:0000313" key="5">
    <source>
        <dbReference type="Proteomes" id="UP000070587"/>
    </source>
</evidence>
<feature type="binding site" evidence="1">
    <location>
        <position position="200"/>
    </location>
    <ligand>
        <name>ATP</name>
        <dbReference type="ChEBI" id="CHEBI:30616"/>
    </ligand>
</feature>
<dbReference type="EC" id="2.7.4.16" evidence="1"/>
<comment type="similarity">
    <text evidence="1">Belongs to the thiamine-monophosphate kinase family.</text>
</comment>
<feature type="binding site" evidence="1">
    <location>
        <position position="292"/>
    </location>
    <ligand>
        <name>substrate</name>
    </ligand>
</feature>
<evidence type="ECO:0000256" key="1">
    <source>
        <dbReference type="HAMAP-Rule" id="MF_02128"/>
    </source>
</evidence>
<dbReference type="GO" id="GO:0005524">
    <property type="term" value="F:ATP binding"/>
    <property type="evidence" value="ECO:0007669"/>
    <property type="project" value="UniProtKB-UniRule"/>
</dbReference>
<dbReference type="GO" id="GO:0009228">
    <property type="term" value="P:thiamine biosynthetic process"/>
    <property type="evidence" value="ECO:0007669"/>
    <property type="project" value="UniProtKB-KW"/>
</dbReference>
<dbReference type="PANTHER" id="PTHR30270">
    <property type="entry name" value="THIAMINE-MONOPHOSPHATE KINASE"/>
    <property type="match status" value="1"/>
</dbReference>
<feature type="binding site" evidence="1">
    <location>
        <position position="66"/>
    </location>
    <ligand>
        <name>Mg(2+)</name>
        <dbReference type="ChEBI" id="CHEBI:18420"/>
        <label>3</label>
    </ligand>
</feature>
<dbReference type="NCBIfam" id="NF004353">
    <property type="entry name" value="PRK05731.2-2"/>
    <property type="match status" value="1"/>
</dbReference>
<keyword evidence="1" id="KW-0808">Transferase</keyword>
<reference evidence="5" key="1">
    <citation type="submission" date="2015-02" db="EMBL/GenBank/DDBJ databases">
        <title>Pyrococcus kukulkanii sp. nov., a novel hyperthermophilic archaeon isolated from a deep-sea hydrothermal vent at the Guaymas Basin.</title>
        <authorList>
            <person name="Oger P.M."/>
            <person name="Callac N."/>
            <person name="Jebbar M."/>
            <person name="Godfroy A."/>
        </authorList>
    </citation>
    <scope>NUCLEOTIDE SEQUENCE [LARGE SCALE GENOMIC DNA]</scope>
    <source>
        <strain evidence="5">NCB100</strain>
    </source>
</reference>
<dbReference type="GO" id="GO:0009229">
    <property type="term" value="P:thiamine diphosphate biosynthetic process"/>
    <property type="evidence" value="ECO:0007669"/>
    <property type="project" value="UniProtKB-UniRule"/>
</dbReference>
<feature type="binding site" evidence="1">
    <location>
        <position position="66"/>
    </location>
    <ligand>
        <name>Mg(2+)</name>
        <dbReference type="ChEBI" id="CHEBI:18420"/>
        <label>2</label>
    </ligand>
</feature>
<comment type="pathway">
    <text evidence="1">Cofactor biosynthesis; thiamine diphosphate biosynthesis; thiamine diphosphate from thiamine phosphate: step 1/1.</text>
</comment>